<dbReference type="SUPFAM" id="SSF51161">
    <property type="entry name" value="Trimeric LpxA-like enzymes"/>
    <property type="match status" value="1"/>
</dbReference>
<evidence type="ECO:0000256" key="3">
    <source>
        <dbReference type="ARBA" id="ARBA00022737"/>
    </source>
</evidence>
<proteinExistence type="inferred from homology"/>
<evidence type="ECO:0000256" key="2">
    <source>
        <dbReference type="ARBA" id="ARBA00022679"/>
    </source>
</evidence>
<keyword evidence="6" id="KW-1185">Reference proteome</keyword>
<keyword evidence="3" id="KW-0677">Repeat</keyword>
<dbReference type="GO" id="GO:0016746">
    <property type="term" value="F:acyltransferase activity"/>
    <property type="evidence" value="ECO:0007669"/>
    <property type="project" value="UniProtKB-KW"/>
</dbReference>
<reference evidence="6" key="1">
    <citation type="submission" date="2016-10" db="EMBL/GenBank/DDBJ databases">
        <authorList>
            <person name="Varghese N."/>
            <person name="Submissions S."/>
        </authorList>
    </citation>
    <scope>NUCLEOTIDE SEQUENCE [LARGE SCALE GENOMIC DNA]</scope>
    <source>
        <strain evidence="6">DSM 45422</strain>
    </source>
</reference>
<evidence type="ECO:0000256" key="1">
    <source>
        <dbReference type="ARBA" id="ARBA00007274"/>
    </source>
</evidence>
<evidence type="ECO:0000313" key="5">
    <source>
        <dbReference type="EMBL" id="SDY00521.1"/>
    </source>
</evidence>
<dbReference type="Pfam" id="PF00132">
    <property type="entry name" value="Hexapep"/>
    <property type="match status" value="1"/>
</dbReference>
<dbReference type="RefSeq" id="WP_211517056.1">
    <property type="nucleotide sequence ID" value="NZ_FNOT01000004.1"/>
</dbReference>
<evidence type="ECO:0000313" key="6">
    <source>
        <dbReference type="Proteomes" id="UP000198921"/>
    </source>
</evidence>
<dbReference type="PROSITE" id="PS00101">
    <property type="entry name" value="HEXAPEP_TRANSFERASES"/>
    <property type="match status" value="1"/>
</dbReference>
<keyword evidence="2 5" id="KW-0808">Transferase</keyword>
<evidence type="ECO:0000256" key="4">
    <source>
        <dbReference type="ARBA" id="ARBA00023315"/>
    </source>
</evidence>
<sequence>MPAVESARHPATWLMTAWAWPLWWAVQGSAAGPYARRDAERWAQCLERPQLERLPESARFGWLVARHPEFRSLVHYRLTPLPWPVRLLLRLVYRPLPTLHLNCAEIGPGLFIEHGFATTLTARTVGRDCRVNQQVTVGHTGRGQPVIGDRVSIGAGAVVVGPVTVGDDARIGANATVVRDVPPGAVMLAPPAVAR</sequence>
<protein>
    <submittedName>
        <fullName evidence="5">Serine O-acetyltransferase</fullName>
    </submittedName>
</protein>
<dbReference type="PANTHER" id="PTHR42811">
    <property type="entry name" value="SERINE ACETYLTRANSFERASE"/>
    <property type="match status" value="1"/>
</dbReference>
<dbReference type="InterPro" id="IPR011004">
    <property type="entry name" value="Trimer_LpxA-like_sf"/>
</dbReference>
<dbReference type="InterPro" id="IPR045304">
    <property type="entry name" value="LbH_SAT"/>
</dbReference>
<dbReference type="Gene3D" id="2.160.10.10">
    <property type="entry name" value="Hexapeptide repeat proteins"/>
    <property type="match status" value="1"/>
</dbReference>
<dbReference type="InterPro" id="IPR001451">
    <property type="entry name" value="Hexapep"/>
</dbReference>
<dbReference type="AlphaFoldDB" id="A0A1H3GB72"/>
<organism evidence="5 6">
    <name type="scientific">Geodermatophilus africanus</name>
    <dbReference type="NCBI Taxonomy" id="1137993"/>
    <lineage>
        <taxon>Bacteria</taxon>
        <taxon>Bacillati</taxon>
        <taxon>Actinomycetota</taxon>
        <taxon>Actinomycetes</taxon>
        <taxon>Geodermatophilales</taxon>
        <taxon>Geodermatophilaceae</taxon>
        <taxon>Geodermatophilus</taxon>
    </lineage>
</organism>
<dbReference type="InterPro" id="IPR018357">
    <property type="entry name" value="Hexapep_transf_CS"/>
</dbReference>
<keyword evidence="4" id="KW-0012">Acyltransferase</keyword>
<comment type="similarity">
    <text evidence="1">Belongs to the transferase hexapeptide repeat family.</text>
</comment>
<dbReference type="EMBL" id="FNOT01000004">
    <property type="protein sequence ID" value="SDY00521.1"/>
    <property type="molecule type" value="Genomic_DNA"/>
</dbReference>
<gene>
    <name evidence="5" type="ORF">SAMN05660209_01802</name>
</gene>
<dbReference type="CDD" id="cd03354">
    <property type="entry name" value="LbH_SAT"/>
    <property type="match status" value="1"/>
</dbReference>
<accession>A0A1H3GB72</accession>
<name>A0A1H3GB72_9ACTN</name>
<dbReference type="STRING" id="1137993.SAMN05660209_01802"/>
<dbReference type="Proteomes" id="UP000198921">
    <property type="component" value="Unassembled WGS sequence"/>
</dbReference>